<reference evidence="3" key="1">
    <citation type="submission" date="2021-05" db="EMBL/GenBank/DDBJ databases">
        <authorList>
            <person name="Pietrasiak N."/>
            <person name="Ward R."/>
            <person name="Stajich J.E."/>
            <person name="Kurbessoian T."/>
        </authorList>
    </citation>
    <scope>NUCLEOTIDE SEQUENCE</scope>
    <source>
        <strain evidence="3">GSE-NOS-MK-12-04C</strain>
    </source>
</reference>
<evidence type="ECO:0000313" key="4">
    <source>
        <dbReference type="Proteomes" id="UP000729701"/>
    </source>
</evidence>
<sequence>MLNSLVARPVNILNNFIARPNDYPFRRFLWKTWYNLFASNFGNIKIAFINYGYTDLQPDAKQLELSSSEEKERYCIQLYHHVANAIPLFGLDVLEVGCGRGGGSSYITRYLHPRTMTGIDISESNISFCQKYHSVPKLTFRVGDAESLTFNDCSFDTVVNVESSHCYGSTERFFTEVYRVLRPNGHFLFADFRPKDAIDKTTKLLETSGFKILKSERITANILKAMDLENERKLAIINQDIPKHLHIVANWFAGCQGTPVYEAFQNRNLEYLCYVLQK</sequence>
<evidence type="ECO:0000313" key="3">
    <source>
        <dbReference type="EMBL" id="MBW4670213.1"/>
    </source>
</evidence>
<dbReference type="AlphaFoldDB" id="A0A951UTZ3"/>
<dbReference type="SUPFAM" id="SSF53335">
    <property type="entry name" value="S-adenosyl-L-methionine-dependent methyltransferases"/>
    <property type="match status" value="1"/>
</dbReference>
<dbReference type="InterPro" id="IPR029063">
    <property type="entry name" value="SAM-dependent_MTases_sf"/>
</dbReference>
<dbReference type="InterPro" id="IPR050447">
    <property type="entry name" value="Erg6_SMT_methyltransf"/>
</dbReference>
<keyword evidence="1" id="KW-0808">Transferase</keyword>
<dbReference type="PANTHER" id="PTHR44068:SF1">
    <property type="entry name" value="HYPOTHETICAL LOC100005854"/>
    <property type="match status" value="1"/>
</dbReference>
<dbReference type="PANTHER" id="PTHR44068">
    <property type="entry name" value="ZGC:194242"/>
    <property type="match status" value="1"/>
</dbReference>
<gene>
    <name evidence="3" type="ORF">KME60_23070</name>
</gene>
<dbReference type="GO" id="GO:0003838">
    <property type="term" value="F:sterol 24-C-methyltransferase activity"/>
    <property type="evidence" value="ECO:0007669"/>
    <property type="project" value="TreeGrafter"/>
</dbReference>
<evidence type="ECO:0000259" key="2">
    <source>
        <dbReference type="Pfam" id="PF08241"/>
    </source>
</evidence>
<evidence type="ECO:0000256" key="1">
    <source>
        <dbReference type="ARBA" id="ARBA00022679"/>
    </source>
</evidence>
<dbReference type="EMBL" id="JAHHGZ010000028">
    <property type="protein sequence ID" value="MBW4670213.1"/>
    <property type="molecule type" value="Genomic_DNA"/>
</dbReference>
<feature type="domain" description="Methyltransferase type 11" evidence="2">
    <location>
        <begin position="94"/>
        <end position="189"/>
    </location>
</feature>
<dbReference type="CDD" id="cd02440">
    <property type="entry name" value="AdoMet_MTases"/>
    <property type="match status" value="1"/>
</dbReference>
<reference evidence="3" key="2">
    <citation type="journal article" date="2022" name="Microbiol. Resour. Announc.">
        <title>Metagenome Sequencing to Explore Phylogenomics of Terrestrial Cyanobacteria.</title>
        <authorList>
            <person name="Ward R.D."/>
            <person name="Stajich J.E."/>
            <person name="Johansen J.R."/>
            <person name="Huntemann M."/>
            <person name="Clum A."/>
            <person name="Foster B."/>
            <person name="Foster B."/>
            <person name="Roux S."/>
            <person name="Palaniappan K."/>
            <person name="Varghese N."/>
            <person name="Mukherjee S."/>
            <person name="Reddy T.B.K."/>
            <person name="Daum C."/>
            <person name="Copeland A."/>
            <person name="Chen I.A."/>
            <person name="Ivanova N.N."/>
            <person name="Kyrpides N.C."/>
            <person name="Shapiro N."/>
            <person name="Eloe-Fadrosh E.A."/>
            <person name="Pietrasiak N."/>
        </authorList>
    </citation>
    <scope>NUCLEOTIDE SEQUENCE</scope>
    <source>
        <strain evidence="3">GSE-NOS-MK-12-04C</strain>
    </source>
</reference>
<accession>A0A951UTZ3</accession>
<proteinExistence type="predicted"/>
<dbReference type="GO" id="GO:0016126">
    <property type="term" value="P:sterol biosynthetic process"/>
    <property type="evidence" value="ECO:0007669"/>
    <property type="project" value="TreeGrafter"/>
</dbReference>
<dbReference type="InterPro" id="IPR013216">
    <property type="entry name" value="Methyltransf_11"/>
</dbReference>
<name>A0A951UTZ3_9CYAN</name>
<protein>
    <submittedName>
        <fullName evidence="3">Class I SAM-dependent methyltransferase</fullName>
    </submittedName>
</protein>
<dbReference type="GO" id="GO:0032259">
    <property type="term" value="P:methylation"/>
    <property type="evidence" value="ECO:0007669"/>
    <property type="project" value="UniProtKB-KW"/>
</dbReference>
<keyword evidence="3" id="KW-0489">Methyltransferase</keyword>
<dbReference type="Pfam" id="PF08241">
    <property type="entry name" value="Methyltransf_11"/>
    <property type="match status" value="1"/>
</dbReference>
<organism evidence="3 4">
    <name type="scientific">Cyanomargarita calcarea GSE-NOS-MK-12-04C</name>
    <dbReference type="NCBI Taxonomy" id="2839659"/>
    <lineage>
        <taxon>Bacteria</taxon>
        <taxon>Bacillati</taxon>
        <taxon>Cyanobacteriota</taxon>
        <taxon>Cyanophyceae</taxon>
        <taxon>Nostocales</taxon>
        <taxon>Cyanomargaritaceae</taxon>
        <taxon>Cyanomargarita</taxon>
    </lineage>
</organism>
<dbReference type="Proteomes" id="UP000729701">
    <property type="component" value="Unassembled WGS sequence"/>
</dbReference>
<comment type="caution">
    <text evidence="3">The sequence shown here is derived from an EMBL/GenBank/DDBJ whole genome shotgun (WGS) entry which is preliminary data.</text>
</comment>
<dbReference type="Gene3D" id="3.40.50.150">
    <property type="entry name" value="Vaccinia Virus protein VP39"/>
    <property type="match status" value="1"/>
</dbReference>